<dbReference type="GO" id="GO:0044718">
    <property type="term" value="P:siderophore transmembrane transport"/>
    <property type="evidence" value="ECO:0007669"/>
    <property type="project" value="TreeGrafter"/>
</dbReference>
<dbReference type="InterPro" id="IPR012910">
    <property type="entry name" value="Plug_dom"/>
</dbReference>
<dbReference type="Pfam" id="PF07715">
    <property type="entry name" value="Plug"/>
    <property type="match status" value="1"/>
</dbReference>
<comment type="subcellular location">
    <subcellularLocation>
        <location evidence="1">Cell outer membrane</location>
        <topology evidence="1">Multi-pass membrane protein</topology>
    </subcellularLocation>
</comment>
<feature type="domain" description="TonB-dependent transporter Oar-like beta-barrel" evidence="12">
    <location>
        <begin position="575"/>
        <end position="1015"/>
    </location>
</feature>
<protein>
    <submittedName>
        <fullName evidence="13">TonB-dependent receptor</fullName>
    </submittedName>
</protein>
<dbReference type="Pfam" id="PF25183">
    <property type="entry name" value="OMP_b-brl_4"/>
    <property type="match status" value="2"/>
</dbReference>
<feature type="domain" description="TonB-dependent receptor plug" evidence="11">
    <location>
        <begin position="140"/>
        <end position="232"/>
    </location>
</feature>
<feature type="region of interest" description="Disordered" evidence="9">
    <location>
        <begin position="920"/>
        <end position="942"/>
    </location>
</feature>
<reference evidence="13 14" key="1">
    <citation type="submission" date="2021-03" db="EMBL/GenBank/DDBJ databases">
        <title>Fibrella sp. HMF5036 genome sequencing and assembly.</title>
        <authorList>
            <person name="Kang H."/>
            <person name="Kim H."/>
            <person name="Bae S."/>
            <person name="Joh K."/>
        </authorList>
    </citation>
    <scope>NUCLEOTIDE SEQUENCE [LARGE SCALE GENOMIC DNA]</scope>
    <source>
        <strain evidence="13 14">HMF5036</strain>
    </source>
</reference>
<gene>
    <name evidence="13" type="ORF">J2I48_07465</name>
</gene>
<keyword evidence="5 10" id="KW-0732">Signal</keyword>
<proteinExistence type="predicted"/>
<keyword evidence="13" id="KW-0675">Receptor</keyword>
<comment type="caution">
    <text evidence="13">The sequence shown here is derived from an EMBL/GenBank/DDBJ whole genome shotgun (WGS) entry which is preliminary data.</text>
</comment>
<dbReference type="RefSeq" id="WP_207334772.1">
    <property type="nucleotide sequence ID" value="NZ_JAFMYU010000004.1"/>
</dbReference>
<dbReference type="EMBL" id="JAFMYU010000004">
    <property type="protein sequence ID" value="MBO0930822.1"/>
    <property type="molecule type" value="Genomic_DNA"/>
</dbReference>
<dbReference type="Gene3D" id="2.40.170.20">
    <property type="entry name" value="TonB-dependent receptor, beta-barrel domain"/>
    <property type="match status" value="2"/>
</dbReference>
<keyword evidence="7" id="KW-0472">Membrane</keyword>
<dbReference type="InterPro" id="IPR037066">
    <property type="entry name" value="Plug_dom_sf"/>
</dbReference>
<evidence type="ECO:0000256" key="7">
    <source>
        <dbReference type="ARBA" id="ARBA00023136"/>
    </source>
</evidence>
<evidence type="ECO:0000259" key="11">
    <source>
        <dbReference type="Pfam" id="PF07715"/>
    </source>
</evidence>
<evidence type="ECO:0000256" key="1">
    <source>
        <dbReference type="ARBA" id="ARBA00004571"/>
    </source>
</evidence>
<feature type="signal peptide" evidence="10">
    <location>
        <begin position="1"/>
        <end position="21"/>
    </location>
</feature>
<dbReference type="GO" id="GO:0009279">
    <property type="term" value="C:cell outer membrane"/>
    <property type="evidence" value="ECO:0007669"/>
    <property type="project" value="UniProtKB-SubCell"/>
</dbReference>
<keyword evidence="8" id="KW-0998">Cell outer membrane</keyword>
<evidence type="ECO:0000256" key="2">
    <source>
        <dbReference type="ARBA" id="ARBA00022448"/>
    </source>
</evidence>
<evidence type="ECO:0000256" key="4">
    <source>
        <dbReference type="ARBA" id="ARBA00022692"/>
    </source>
</evidence>
<dbReference type="InterPro" id="IPR010917">
    <property type="entry name" value="TonB_rcpt_CS"/>
</dbReference>
<feature type="domain" description="TonB-dependent transporter Oar-like beta-barrel" evidence="12">
    <location>
        <begin position="332"/>
        <end position="568"/>
    </location>
</feature>
<organism evidence="13 14">
    <name type="scientific">Fibrella aquatilis</name>
    <dbReference type="NCBI Taxonomy" id="2817059"/>
    <lineage>
        <taxon>Bacteria</taxon>
        <taxon>Pseudomonadati</taxon>
        <taxon>Bacteroidota</taxon>
        <taxon>Cytophagia</taxon>
        <taxon>Cytophagales</taxon>
        <taxon>Spirosomataceae</taxon>
        <taxon>Fibrella</taxon>
    </lineage>
</organism>
<evidence type="ECO:0000313" key="14">
    <source>
        <dbReference type="Proteomes" id="UP000664795"/>
    </source>
</evidence>
<dbReference type="InterPro" id="IPR036942">
    <property type="entry name" value="Beta-barrel_TonB_sf"/>
</dbReference>
<keyword evidence="3" id="KW-1134">Transmembrane beta strand</keyword>
<keyword evidence="2" id="KW-0813">Transport</keyword>
<evidence type="ECO:0000256" key="6">
    <source>
        <dbReference type="ARBA" id="ARBA00023077"/>
    </source>
</evidence>
<accession>A0A939G1S4</accession>
<dbReference type="SUPFAM" id="SSF56935">
    <property type="entry name" value="Porins"/>
    <property type="match status" value="1"/>
</dbReference>
<dbReference type="InterPro" id="IPR039426">
    <property type="entry name" value="TonB-dep_rcpt-like"/>
</dbReference>
<keyword evidence="14" id="KW-1185">Reference proteome</keyword>
<dbReference type="GO" id="GO:0015344">
    <property type="term" value="F:siderophore uptake transmembrane transporter activity"/>
    <property type="evidence" value="ECO:0007669"/>
    <property type="project" value="TreeGrafter"/>
</dbReference>
<evidence type="ECO:0000313" key="13">
    <source>
        <dbReference type="EMBL" id="MBO0930822.1"/>
    </source>
</evidence>
<evidence type="ECO:0000256" key="3">
    <source>
        <dbReference type="ARBA" id="ARBA00022452"/>
    </source>
</evidence>
<dbReference type="Gene3D" id="2.170.130.10">
    <property type="entry name" value="TonB-dependent receptor, plug domain"/>
    <property type="match status" value="1"/>
</dbReference>
<dbReference type="AlphaFoldDB" id="A0A939G1S4"/>
<evidence type="ECO:0000256" key="9">
    <source>
        <dbReference type="SAM" id="MobiDB-lite"/>
    </source>
</evidence>
<name>A0A939G1S4_9BACT</name>
<dbReference type="PANTHER" id="PTHR30069:SF46">
    <property type="entry name" value="OAR PROTEIN"/>
    <property type="match status" value="1"/>
</dbReference>
<dbReference type="Proteomes" id="UP000664795">
    <property type="component" value="Unassembled WGS sequence"/>
</dbReference>
<dbReference type="PANTHER" id="PTHR30069">
    <property type="entry name" value="TONB-DEPENDENT OUTER MEMBRANE RECEPTOR"/>
    <property type="match status" value="1"/>
</dbReference>
<keyword evidence="6" id="KW-0798">TonB box</keyword>
<evidence type="ECO:0000256" key="8">
    <source>
        <dbReference type="ARBA" id="ARBA00023237"/>
    </source>
</evidence>
<evidence type="ECO:0000259" key="12">
    <source>
        <dbReference type="Pfam" id="PF25183"/>
    </source>
</evidence>
<sequence length="1022" mass="111513">MKKIFLLSGLFLALCCIRAVAQTTDIDVSVRELTRQQPIVGVTVYLENPAIGLSRQAQTDANGQVRFGAVSLNGAYRVSTREDANYLETSADNIILRANAQRSVALFLANKREINLSEVQVRGRSTSQINTVNAEVSSQLTIRQVEELPVEGRDITRVLYRLPNVSQATGFYPEAPNVSINGANGLFNNYLIDGMDNNERFLGGQKFAIPVGFTRNVSVLTNNYSVEFGNTGNGIINITSKSGSNNTTGEVFLLSRPGAALDAQTSYPLRDLSGNQVKDGFQRYQGGFGLGGAIVKNKTFYYLNAEHTTDVKDNLLLSPQLGVNQTVRGTNQFTYLSGKIDQFWTDRFKSSLRVNVGQVAIGRQAGGLSGGNAFPSATNYQDRNSLLIASRNTYATARFASETNLQYSSFRWNYARAENPNSPNVTVLDPTGLNIANLGHPGYLFDSHENTVQFQQKISLYRGNHTLRAGVELISARHRLFGGGNPNGSYTVQLTAGQLAALREKNLGINLGITDLPTDAQVLGYSVELRPASFGTTQTVYTGYLEDQWAASSRLNLSLGLRYDYDNLTQGGAENGDYNNVAPRFSFNYKTGSRSAVRGGVGVFYDKILYTIYSDALQQNNTSPDFRRELQYFVDKGILPASTNLDRVTFDGNLGVGGTNNAGVPVRYLQGPSAASFAGQRNLPSGERRILNPNGYQNPYTIQSTLGYQYQVSDQVLIYADLVYNESYNLFRTRNLNAPAPYDYTLSAQSGTARSGDVANLSRPLPIAGGVGLLGDVLLPGAAQSVVMTETAGRSRYTALSLNVQRDRGTSPVGYRLIYTLSRLYNDTEDVNFRAMDANNFAAEWGPSINDRTHIINGIVNFYAGKSLVITAAALIQSGQPINRIPNASLYRIVDAQGRPLLNAQGQRLTTNDLNGDGSAFGDAYVGNSDRQPGESRNSDRLPWSKVVDLSAQYSIPFGGDRGQRIELRADVFNVLNTNNLSGYSNNANQSNQIQVGPRGSGIVQRNAGAPRQFQFGVRYAF</sequence>
<feature type="chain" id="PRO_5037757793" evidence="10">
    <location>
        <begin position="22"/>
        <end position="1022"/>
    </location>
</feature>
<keyword evidence="4" id="KW-0812">Transmembrane</keyword>
<evidence type="ECO:0000256" key="10">
    <source>
        <dbReference type="SAM" id="SignalP"/>
    </source>
</evidence>
<dbReference type="InterPro" id="IPR057601">
    <property type="entry name" value="Oar-like_b-barrel"/>
</dbReference>
<evidence type="ECO:0000256" key="5">
    <source>
        <dbReference type="ARBA" id="ARBA00022729"/>
    </source>
</evidence>
<dbReference type="PROSITE" id="PS01156">
    <property type="entry name" value="TONB_DEPENDENT_REC_2"/>
    <property type="match status" value="1"/>
</dbReference>